<dbReference type="EMBL" id="WFKK01000001">
    <property type="protein sequence ID" value="KAB7891404.1"/>
    <property type="molecule type" value="Genomic_DNA"/>
</dbReference>
<dbReference type="Proteomes" id="UP000472839">
    <property type="component" value="Unassembled WGS sequence"/>
</dbReference>
<reference evidence="1 2" key="1">
    <citation type="submission" date="2019-10" db="EMBL/GenBank/DDBJ databases">
        <title>Poseidonibacter ostreae sp. nov., isolated from the gut of the Ostrea denselamellosa.</title>
        <authorList>
            <person name="Choi A."/>
        </authorList>
    </citation>
    <scope>NUCLEOTIDE SEQUENCE [LARGE SCALE GENOMIC DNA]</scope>
    <source>
        <strain evidence="1 2">SJOD-M-33</strain>
    </source>
</reference>
<accession>A0A6L4WZJ3</accession>
<protein>
    <submittedName>
        <fullName evidence="1">Uncharacterized protein</fullName>
    </submittedName>
</protein>
<comment type="caution">
    <text evidence="1">The sequence shown here is derived from an EMBL/GenBank/DDBJ whole genome shotgun (WGS) entry which is preliminary data.</text>
</comment>
<evidence type="ECO:0000313" key="2">
    <source>
        <dbReference type="Proteomes" id="UP000472839"/>
    </source>
</evidence>
<sequence>MFYELISWENEPLIKSNDLKEVREKFLSYVKDTKNEYVVNGDKTEEEVEEEVNDMRESIKEEVFFNDTLNDYGFEPLIKRVA</sequence>
<name>A0A6L4WZJ3_9BACT</name>
<proteinExistence type="predicted"/>
<organism evidence="1 2">
    <name type="scientific">Poseidonibacter ostreae</name>
    <dbReference type="NCBI Taxonomy" id="2654171"/>
    <lineage>
        <taxon>Bacteria</taxon>
        <taxon>Pseudomonadati</taxon>
        <taxon>Campylobacterota</taxon>
        <taxon>Epsilonproteobacteria</taxon>
        <taxon>Campylobacterales</taxon>
        <taxon>Arcobacteraceae</taxon>
        <taxon>Poseidonibacter</taxon>
    </lineage>
</organism>
<evidence type="ECO:0000313" key="1">
    <source>
        <dbReference type="EMBL" id="KAB7891404.1"/>
    </source>
</evidence>
<dbReference type="AlphaFoldDB" id="A0A6L4WZJ3"/>
<dbReference type="RefSeq" id="WP_152279507.1">
    <property type="nucleotide sequence ID" value="NZ_WFKK01000001.1"/>
</dbReference>
<gene>
    <name evidence="1" type="ORF">GBG19_00780</name>
</gene>